<evidence type="ECO:0000313" key="14">
    <source>
        <dbReference type="Proteomes" id="UP000315496"/>
    </source>
</evidence>
<dbReference type="Gene3D" id="3.30.1370.240">
    <property type="match status" value="1"/>
</dbReference>
<dbReference type="SUPFAM" id="SSF55681">
    <property type="entry name" value="Class II aaRS and biotin synthetases"/>
    <property type="match status" value="1"/>
</dbReference>
<dbReference type="GO" id="GO:0009328">
    <property type="term" value="C:phenylalanine-tRNA ligase complex"/>
    <property type="evidence" value="ECO:0007669"/>
    <property type="project" value="TreeGrafter"/>
</dbReference>
<dbReference type="NCBIfam" id="NF003210">
    <property type="entry name" value="PRK04172.1"/>
    <property type="match status" value="1"/>
</dbReference>
<evidence type="ECO:0000256" key="10">
    <source>
        <dbReference type="ARBA" id="ARBA00022917"/>
    </source>
</evidence>
<dbReference type="Gene3D" id="1.10.10.2320">
    <property type="match status" value="1"/>
</dbReference>
<dbReference type="GO" id="GO:0000049">
    <property type="term" value="F:tRNA binding"/>
    <property type="evidence" value="ECO:0007669"/>
    <property type="project" value="InterPro"/>
</dbReference>
<dbReference type="CDD" id="cd00496">
    <property type="entry name" value="PheRS_alpha_core"/>
    <property type="match status" value="1"/>
</dbReference>
<comment type="caution">
    <text evidence="13">The sequence shown here is derived from an EMBL/GenBank/DDBJ whole genome shotgun (WGS) entry which is preliminary data.</text>
</comment>
<protein>
    <recommendedName>
        <fullName evidence="3">phenylalanine--tRNA ligase</fullName>
        <ecNumber evidence="3">6.1.1.20</ecNumber>
    </recommendedName>
</protein>
<sequence>MTENLYQAVYALVAKQPGITCTQASEQLGEKREALVAVIKSLETMDVLSTQLHKETMYQLTTEGETALTRGTPEYQLLCEVARRGGVATSEDLTPTPFTQKELSIAAAGALRQQWIRMESEKGSTGKGGIQTYRSAIPLFEAIDEVKESLRAKYKGKSSSGKHILDSAKLAEDEIKLLKRNKYIQVVEEKDFVVVPGPRYASGLQKQEADLTIEMVHNYIHKTGKPFSEYRFKPYNFSALGAPIQAGAYHPLYQMRTFFVNVFVSLGFEQMSTDRWVESSFWNFDALFQPQSHPARDAQDTFFVGGRYGGTNPNALPTELIEKVSGVHEKGDRKLCSRGYSYKWSLDEALKNVLRTHTTAVSARVLYEIGKKFRETGEFTPRRFFSIDRVFRNETLDATHLCEFHQIEGMVIDKDLSLAHLIATLRAFFSKLGMTELNFKPTYNPYTAPSMEIFAFHPQLKKWIEVGNSGIFRPEVVSPLGLPSDIRVIAWGLSLERPTMIVHGVSNIRDLIGPGTSFELIHQCGFFTPMLEAK</sequence>
<organism evidence="13 14">
    <name type="scientific">Giardia muris</name>
    <dbReference type="NCBI Taxonomy" id="5742"/>
    <lineage>
        <taxon>Eukaryota</taxon>
        <taxon>Metamonada</taxon>
        <taxon>Diplomonadida</taxon>
        <taxon>Hexamitidae</taxon>
        <taxon>Giardiinae</taxon>
        <taxon>Giardia</taxon>
    </lineage>
</organism>
<dbReference type="GO" id="GO:0005524">
    <property type="term" value="F:ATP binding"/>
    <property type="evidence" value="ECO:0007669"/>
    <property type="project" value="UniProtKB-KW"/>
</dbReference>
<accession>A0A4Z1SVC2</accession>
<evidence type="ECO:0000256" key="4">
    <source>
        <dbReference type="ARBA" id="ARBA00022490"/>
    </source>
</evidence>
<evidence type="ECO:0000256" key="1">
    <source>
        <dbReference type="ARBA" id="ARBA00004496"/>
    </source>
</evidence>
<keyword evidence="4" id="KW-0963">Cytoplasm</keyword>
<dbReference type="InterPro" id="IPR045864">
    <property type="entry name" value="aa-tRNA-synth_II/BPL/LPL"/>
</dbReference>
<comment type="similarity">
    <text evidence="2">Belongs to the class-II aminoacyl-tRNA synthetase family. Phe-tRNA synthetase alpha subunit type 2 subfamily.</text>
</comment>
<dbReference type="NCBIfam" id="TIGR00468">
    <property type="entry name" value="pheS"/>
    <property type="match status" value="1"/>
</dbReference>
<evidence type="ECO:0000313" key="13">
    <source>
        <dbReference type="EMBL" id="TNJ29734.1"/>
    </source>
</evidence>
<gene>
    <name evidence="13" type="ORF">GMRT_20535</name>
</gene>
<dbReference type="GO" id="GO:0005829">
    <property type="term" value="C:cytosol"/>
    <property type="evidence" value="ECO:0007669"/>
    <property type="project" value="TreeGrafter"/>
</dbReference>
<feature type="domain" description="Aminoacyl-transfer RNA synthetases class-II family profile" evidence="12">
    <location>
        <begin position="381"/>
        <end position="514"/>
    </location>
</feature>
<keyword evidence="10" id="KW-0648">Protein biosynthesis</keyword>
<evidence type="ECO:0000256" key="11">
    <source>
        <dbReference type="ARBA" id="ARBA00023146"/>
    </source>
</evidence>
<reference evidence="13 14" key="1">
    <citation type="submission" date="2019-05" db="EMBL/GenBank/DDBJ databases">
        <title>The compact genome of Giardia muris reveals important steps in the evolution of intestinal protozoan parasites.</title>
        <authorList>
            <person name="Xu F."/>
            <person name="Jimenez-Gonzalez A."/>
            <person name="Einarsson E."/>
            <person name="Astvaldsson A."/>
            <person name="Peirasmaki D."/>
            <person name="Eckmann L."/>
            <person name="Andersson J.O."/>
            <person name="Svard S.G."/>
            <person name="Jerlstrom-Hultqvist J."/>
        </authorList>
    </citation>
    <scope>NUCLEOTIDE SEQUENCE [LARGE SCALE GENOMIC DNA]</scope>
    <source>
        <strain evidence="13 14">Roberts-Thomson</strain>
    </source>
</reference>
<dbReference type="PANTHER" id="PTHR11538">
    <property type="entry name" value="PHENYLALANYL-TRNA SYNTHETASE"/>
    <property type="match status" value="1"/>
</dbReference>
<dbReference type="AlphaFoldDB" id="A0A4Z1SVC2"/>
<evidence type="ECO:0000256" key="6">
    <source>
        <dbReference type="ARBA" id="ARBA00022723"/>
    </source>
</evidence>
<evidence type="ECO:0000256" key="8">
    <source>
        <dbReference type="ARBA" id="ARBA00022840"/>
    </source>
</evidence>
<dbReference type="Gene3D" id="1.10.10.2330">
    <property type="match status" value="1"/>
</dbReference>
<evidence type="ECO:0000259" key="12">
    <source>
        <dbReference type="PROSITE" id="PS50862"/>
    </source>
</evidence>
<dbReference type="GO" id="GO:0004826">
    <property type="term" value="F:phenylalanine-tRNA ligase activity"/>
    <property type="evidence" value="ECO:0007669"/>
    <property type="project" value="UniProtKB-EC"/>
</dbReference>
<keyword evidence="11 13" id="KW-0030">Aminoacyl-tRNA synthetase</keyword>
<keyword evidence="8" id="KW-0067">ATP-binding</keyword>
<evidence type="ECO:0000256" key="2">
    <source>
        <dbReference type="ARBA" id="ARBA00006703"/>
    </source>
</evidence>
<keyword evidence="9" id="KW-0460">Magnesium</keyword>
<dbReference type="PROSITE" id="PS50862">
    <property type="entry name" value="AA_TRNA_LIGASE_II"/>
    <property type="match status" value="1"/>
</dbReference>
<evidence type="ECO:0000256" key="7">
    <source>
        <dbReference type="ARBA" id="ARBA00022741"/>
    </source>
</evidence>
<evidence type="ECO:0000256" key="5">
    <source>
        <dbReference type="ARBA" id="ARBA00022598"/>
    </source>
</evidence>
<comment type="subcellular location">
    <subcellularLocation>
        <location evidence="1">Cytoplasm</location>
    </subcellularLocation>
</comment>
<keyword evidence="6" id="KW-0479">Metal-binding</keyword>
<dbReference type="GO" id="GO:0046872">
    <property type="term" value="F:metal ion binding"/>
    <property type="evidence" value="ECO:0007669"/>
    <property type="project" value="UniProtKB-KW"/>
</dbReference>
<dbReference type="GO" id="GO:0006432">
    <property type="term" value="P:phenylalanyl-tRNA aminoacylation"/>
    <property type="evidence" value="ECO:0007669"/>
    <property type="project" value="InterPro"/>
</dbReference>
<dbReference type="InterPro" id="IPR006195">
    <property type="entry name" value="aa-tRNA-synth_II"/>
</dbReference>
<dbReference type="EC" id="6.1.1.20" evidence="3"/>
<evidence type="ECO:0000256" key="3">
    <source>
        <dbReference type="ARBA" id="ARBA00012814"/>
    </source>
</evidence>
<keyword evidence="14" id="KW-1185">Reference proteome</keyword>
<dbReference type="Pfam" id="PF01409">
    <property type="entry name" value="tRNA-synt_2d"/>
    <property type="match status" value="1"/>
</dbReference>
<dbReference type="EMBL" id="VDLU01000001">
    <property type="protein sequence ID" value="TNJ29734.1"/>
    <property type="molecule type" value="Genomic_DNA"/>
</dbReference>
<dbReference type="InterPro" id="IPR002319">
    <property type="entry name" value="Phenylalanyl-tRNA_Synthase"/>
</dbReference>
<keyword evidence="5" id="KW-0436">Ligase</keyword>
<dbReference type="VEuPathDB" id="GiardiaDB:GMRT_20535"/>
<proteinExistence type="inferred from homology"/>
<keyword evidence="7" id="KW-0547">Nucleotide-binding</keyword>
<dbReference type="PANTHER" id="PTHR11538:SF40">
    <property type="entry name" value="PHENYLALANINE--TRNA LIGASE ALPHA SUBUNIT"/>
    <property type="match status" value="1"/>
</dbReference>
<dbReference type="OrthoDB" id="238316at2759"/>
<name>A0A4Z1SVC2_GIAMU</name>
<dbReference type="Proteomes" id="UP000315496">
    <property type="component" value="Chromosome 1"/>
</dbReference>
<evidence type="ECO:0000256" key="9">
    <source>
        <dbReference type="ARBA" id="ARBA00022842"/>
    </source>
</evidence>
<dbReference type="InterPro" id="IPR004529">
    <property type="entry name" value="Phe-tRNA-synth_IIc_asu"/>
</dbReference>
<dbReference type="Gene3D" id="3.30.930.10">
    <property type="entry name" value="Bira Bifunctional Protein, Domain 2"/>
    <property type="match status" value="1"/>
</dbReference>